<dbReference type="Pfam" id="PF13517">
    <property type="entry name" value="FG-GAP_3"/>
    <property type="match status" value="1"/>
</dbReference>
<dbReference type="AlphaFoldDB" id="A0A532UVX2"/>
<name>A0A532UVX2_UNCL8</name>
<comment type="caution">
    <text evidence="3">The sequence shown here is derived from an EMBL/GenBank/DDBJ whole genome shotgun (WGS) entry which is preliminary data.</text>
</comment>
<dbReference type="NCBIfam" id="TIGR04183">
    <property type="entry name" value="Por_Secre_tail"/>
    <property type="match status" value="1"/>
</dbReference>
<evidence type="ECO:0000313" key="4">
    <source>
        <dbReference type="Proteomes" id="UP000319619"/>
    </source>
</evidence>
<keyword evidence="1 2" id="KW-0732">Signal</keyword>
<dbReference type="SUPFAM" id="SSF69318">
    <property type="entry name" value="Integrin alpha N-terminal domain"/>
    <property type="match status" value="2"/>
</dbReference>
<sequence length="678" mass="75589">MKYTIIFLLLPLVAFAQEFEFQQELDTIPIEIDGYQLPYPWLGGFALTNPALVDIDADGLYEMVMSNNKGGLYYLENDGTPQVPDFYIEEEEWQGIDLNMGLFPFFCDIDADSDLDLILETVSLPIYIYENVGTIYDPVFELLEDMVEDTSGTPIEGTFGDLVDIDGDGDYDFFTGNWYSCTISFYENVGDSSSYAFALVTTNFQGISTNGYKNYLEFCDIDADGDWDLYIGTDEGYIYYFRNDSVLPDYTFTCLSTNYLGEDVGDDANPEFCDIDADGDFDLFVGKGNEYDHNDNGDMQFWRNEGTMEVSNFVQENQMYLTFDIAGADEPDFVDYNYDSDMDLYVLYKYIALLSNVGNAEDPSFQVVDLEMVGSGFLASSNDYGDLNDDGDEDMVVAGGWSGIVGFWECDGDTSLPGFTEQTSIDVGCLLGSPALGDLDADGDLDMILSATNWSSFWNFYYENQGTPEHFNYVLIDSNFQGIYIDEGAVPSLVDFDFDGDLDLMLGGIGYSAVNYIWYYENQGTPEVPDMVLVSQDLLGLGEINTGYGVEFVDIDNDMDFDVFAGTEAGGIKFYRNITEHAEVGPKRPIGPPKYSIDSDLTHNPQQSLFTFTLPSPQNVTLAVYNLLGRKITTIVSGSQPAGTHSFLWNPSSQASGVYIIRLETAQEAVAKRVMVVR</sequence>
<dbReference type="Gene3D" id="2.60.40.4070">
    <property type="match status" value="1"/>
</dbReference>
<evidence type="ECO:0008006" key="5">
    <source>
        <dbReference type="Google" id="ProtNLM"/>
    </source>
</evidence>
<feature type="chain" id="PRO_5022245962" description="Secretion system C-terminal sorting domain-containing protein" evidence="2">
    <location>
        <begin position="17"/>
        <end position="678"/>
    </location>
</feature>
<dbReference type="InterPro" id="IPR026444">
    <property type="entry name" value="Secre_tail"/>
</dbReference>
<reference evidence="3 4" key="1">
    <citation type="submission" date="2017-06" db="EMBL/GenBank/DDBJ databases">
        <title>Novel microbial phyla capable of carbon fixation and sulfur reduction in deep-sea sediments.</title>
        <authorList>
            <person name="Huang J."/>
            <person name="Baker B."/>
            <person name="Wang Y."/>
        </authorList>
    </citation>
    <scope>NUCLEOTIDE SEQUENCE [LARGE SCALE GENOMIC DNA]</scope>
    <source>
        <strain evidence="3">B3_LCP</strain>
    </source>
</reference>
<organism evidence="3 4">
    <name type="scientific">candidate division LCP-89 bacterium B3_LCP</name>
    <dbReference type="NCBI Taxonomy" id="2012998"/>
    <lineage>
        <taxon>Bacteria</taxon>
        <taxon>Pseudomonadati</taxon>
        <taxon>Bacteria division LCP-89</taxon>
    </lineage>
</organism>
<accession>A0A532UVX2</accession>
<dbReference type="EMBL" id="NJBN01000008">
    <property type="protein sequence ID" value="TKJ39088.1"/>
    <property type="molecule type" value="Genomic_DNA"/>
</dbReference>
<evidence type="ECO:0000256" key="2">
    <source>
        <dbReference type="SAM" id="SignalP"/>
    </source>
</evidence>
<dbReference type="InterPro" id="IPR013517">
    <property type="entry name" value="FG-GAP"/>
</dbReference>
<dbReference type="InterPro" id="IPR028994">
    <property type="entry name" value="Integrin_alpha_N"/>
</dbReference>
<evidence type="ECO:0000256" key="1">
    <source>
        <dbReference type="ARBA" id="ARBA00022729"/>
    </source>
</evidence>
<proteinExistence type="predicted"/>
<dbReference type="PANTHER" id="PTHR44103">
    <property type="entry name" value="PROPROTEIN CONVERTASE P"/>
    <property type="match status" value="1"/>
</dbReference>
<dbReference type="Proteomes" id="UP000319619">
    <property type="component" value="Unassembled WGS sequence"/>
</dbReference>
<evidence type="ECO:0000313" key="3">
    <source>
        <dbReference type="EMBL" id="TKJ39088.1"/>
    </source>
</evidence>
<protein>
    <recommendedName>
        <fullName evidence="5">Secretion system C-terminal sorting domain-containing protein</fullName>
    </recommendedName>
</protein>
<dbReference type="Gene3D" id="2.130.10.130">
    <property type="entry name" value="Integrin alpha, N-terminal"/>
    <property type="match status" value="1"/>
</dbReference>
<gene>
    <name evidence="3" type="ORF">CEE37_11750</name>
</gene>
<feature type="signal peptide" evidence="2">
    <location>
        <begin position="1"/>
        <end position="16"/>
    </location>
</feature>
<dbReference type="PANTHER" id="PTHR44103:SF1">
    <property type="entry name" value="PROPROTEIN CONVERTASE P"/>
    <property type="match status" value="1"/>
</dbReference>